<feature type="transmembrane region" description="Helical" evidence="9">
    <location>
        <begin position="16"/>
        <end position="36"/>
    </location>
</feature>
<evidence type="ECO:0000256" key="8">
    <source>
        <dbReference type="ARBA" id="ARBA00035585"/>
    </source>
</evidence>
<dbReference type="PANTHER" id="PTHR28259">
    <property type="entry name" value="FLUORIDE EXPORT PROTEIN 1-RELATED"/>
    <property type="match status" value="1"/>
</dbReference>
<keyword evidence="3" id="KW-1003">Cell membrane</keyword>
<evidence type="ECO:0000256" key="2">
    <source>
        <dbReference type="ARBA" id="ARBA00004651"/>
    </source>
</evidence>
<name>A0ABP9XNL4_9FUNG</name>
<organism evidence="10 11">
    <name type="scientific">Helicostylum pulchrum</name>
    <dbReference type="NCBI Taxonomy" id="562976"/>
    <lineage>
        <taxon>Eukaryota</taxon>
        <taxon>Fungi</taxon>
        <taxon>Fungi incertae sedis</taxon>
        <taxon>Mucoromycota</taxon>
        <taxon>Mucoromycotina</taxon>
        <taxon>Mucoromycetes</taxon>
        <taxon>Mucorales</taxon>
        <taxon>Mucorineae</taxon>
        <taxon>Mucoraceae</taxon>
        <taxon>Helicostylum</taxon>
    </lineage>
</organism>
<dbReference type="PANTHER" id="PTHR28259:SF1">
    <property type="entry name" value="FLUORIDE EXPORT PROTEIN 1-RELATED"/>
    <property type="match status" value="1"/>
</dbReference>
<evidence type="ECO:0000256" key="3">
    <source>
        <dbReference type="ARBA" id="ARBA00022475"/>
    </source>
</evidence>
<keyword evidence="6 9" id="KW-0472">Membrane</keyword>
<feature type="transmembrane region" description="Helical" evidence="9">
    <location>
        <begin position="42"/>
        <end position="64"/>
    </location>
</feature>
<evidence type="ECO:0000313" key="10">
    <source>
        <dbReference type="EMBL" id="GAA5795955.1"/>
    </source>
</evidence>
<keyword evidence="4 9" id="KW-0812">Transmembrane</keyword>
<evidence type="ECO:0000256" key="1">
    <source>
        <dbReference type="ARBA" id="ARBA00002598"/>
    </source>
</evidence>
<evidence type="ECO:0000256" key="7">
    <source>
        <dbReference type="ARBA" id="ARBA00035120"/>
    </source>
</evidence>
<sequence>MEDAQNKVVEINENKLAIAAIIIPFSIAGTLIRIALSRLETFPGMPVFSLVYAQWVGCLIMGIATRNKSRLFSRYHPLHPGISTGLCGSITTFSSWQLGIFKEFANYEANPHTRGKNVLAALSIFLVTLAMSFNGLAVGHHIGEITEPKETQVEHRITPRGFSIRYITRVDYITITFGVASWLAVIFAAIFGKGQKELSFACVFAPVGALTRWYLSFYNGKLPHFPIGTFSANIFGTSVLAALTLVQSGVYVIPIGCDVIQGLADGYCGCLTTISTFTVELTSLARRHAYFYGLLSVIIAQCCMFIILGSYIWSQGIHSYC</sequence>
<comment type="caution">
    <text evidence="10">The sequence shown here is derived from an EMBL/GenBank/DDBJ whole genome shotgun (WGS) entry which is preliminary data.</text>
</comment>
<feature type="transmembrane region" description="Helical" evidence="9">
    <location>
        <begin position="289"/>
        <end position="313"/>
    </location>
</feature>
<accession>A0ABP9XNL4</accession>
<protein>
    <recommendedName>
        <fullName evidence="12">Fluoride ion transporter CrcB</fullName>
    </recommendedName>
</protein>
<evidence type="ECO:0000256" key="9">
    <source>
        <dbReference type="SAM" id="Phobius"/>
    </source>
</evidence>
<comment type="catalytic activity">
    <reaction evidence="8">
        <text>fluoride(in) = fluoride(out)</text>
        <dbReference type="Rhea" id="RHEA:76159"/>
        <dbReference type="ChEBI" id="CHEBI:17051"/>
    </reaction>
    <physiologicalReaction direction="left-to-right" evidence="8">
        <dbReference type="Rhea" id="RHEA:76160"/>
    </physiologicalReaction>
</comment>
<dbReference type="EMBL" id="BAABUJ010000005">
    <property type="protein sequence ID" value="GAA5795955.1"/>
    <property type="molecule type" value="Genomic_DNA"/>
</dbReference>
<dbReference type="Proteomes" id="UP001476247">
    <property type="component" value="Unassembled WGS sequence"/>
</dbReference>
<gene>
    <name evidence="10" type="ORF">HPULCUR_001320</name>
</gene>
<dbReference type="Pfam" id="PF02537">
    <property type="entry name" value="CRCB"/>
    <property type="match status" value="2"/>
</dbReference>
<feature type="transmembrane region" description="Helical" evidence="9">
    <location>
        <begin position="118"/>
        <end position="138"/>
    </location>
</feature>
<evidence type="ECO:0000256" key="6">
    <source>
        <dbReference type="ARBA" id="ARBA00023136"/>
    </source>
</evidence>
<comment type="subcellular location">
    <subcellularLocation>
        <location evidence="2">Cell membrane</location>
        <topology evidence="2">Multi-pass membrane protein</topology>
    </subcellularLocation>
</comment>
<keyword evidence="11" id="KW-1185">Reference proteome</keyword>
<comment type="similarity">
    <text evidence="7">Belongs to the fluoride channel Fluc/FEX (TC 1.A.43) family.</text>
</comment>
<proteinExistence type="inferred from homology"/>
<evidence type="ECO:0000256" key="5">
    <source>
        <dbReference type="ARBA" id="ARBA00022989"/>
    </source>
</evidence>
<feature type="transmembrane region" description="Helical" evidence="9">
    <location>
        <begin position="227"/>
        <end position="246"/>
    </location>
</feature>
<feature type="transmembrane region" description="Helical" evidence="9">
    <location>
        <begin position="198"/>
        <end position="215"/>
    </location>
</feature>
<evidence type="ECO:0000313" key="11">
    <source>
        <dbReference type="Proteomes" id="UP001476247"/>
    </source>
</evidence>
<keyword evidence="5 9" id="KW-1133">Transmembrane helix</keyword>
<comment type="function">
    <text evidence="1">Fluoride channel required for the rapid expulsion of cytoplasmic fluoride.</text>
</comment>
<dbReference type="InterPro" id="IPR003691">
    <property type="entry name" value="FluC"/>
</dbReference>
<reference evidence="10 11" key="1">
    <citation type="submission" date="2024-04" db="EMBL/GenBank/DDBJ databases">
        <title>genome sequences of Mucor flavus KT1a and Helicostylum pulchrum KT1b strains isolation_sourced from the surface of a dry-aged beef.</title>
        <authorList>
            <person name="Toyotome T."/>
            <person name="Hosono M."/>
            <person name="Torimaru M."/>
            <person name="Fukuda K."/>
            <person name="Mikami N."/>
        </authorList>
    </citation>
    <scope>NUCLEOTIDE SEQUENCE [LARGE SCALE GENOMIC DNA]</scope>
    <source>
        <strain evidence="10 11">KT1b</strain>
    </source>
</reference>
<evidence type="ECO:0000256" key="4">
    <source>
        <dbReference type="ARBA" id="ARBA00022692"/>
    </source>
</evidence>
<feature type="transmembrane region" description="Helical" evidence="9">
    <location>
        <begin position="172"/>
        <end position="191"/>
    </location>
</feature>
<evidence type="ECO:0008006" key="12">
    <source>
        <dbReference type="Google" id="ProtNLM"/>
    </source>
</evidence>